<reference evidence="2 3" key="1">
    <citation type="submission" date="2015-10" db="EMBL/GenBank/DDBJ databases">
        <title>Full genome of DAOMC 229536 Phialocephala scopiformis, a fungal endophyte of spruce producing the potent anti-insectan compound rugulosin.</title>
        <authorList>
            <consortium name="DOE Joint Genome Institute"/>
            <person name="Walker A.K."/>
            <person name="Frasz S.L."/>
            <person name="Seifert K.A."/>
            <person name="Miller J.D."/>
            <person name="Mondo S.J."/>
            <person name="Labutti K."/>
            <person name="Lipzen A."/>
            <person name="Dockter R."/>
            <person name="Kennedy M."/>
            <person name="Grigoriev I.V."/>
            <person name="Spatafora J.W."/>
        </authorList>
    </citation>
    <scope>NUCLEOTIDE SEQUENCE [LARGE SCALE GENOMIC DNA]</scope>
    <source>
        <strain evidence="2 3">CBS 120377</strain>
    </source>
</reference>
<name>A0A194XUY7_MOLSC</name>
<gene>
    <name evidence="2" type="ORF">LY89DRAFT_776217</name>
</gene>
<sequence length="484" mass="53355">MTYGYNANIWKDTAIGGVEQPVSNLVRLLRQERVKAINQICDTIPTPASCFVKGCLFLGVPHIGSKVATDWATVLGRFQALGVEAGYIRDLTENSDKLNENLGLLSLTEATQNHSRELLRAEGNEGLLYVATPHESNQYIPSPNTTVTDCGTGVAASANEIPLNISSMSLQDPAMKPRRYMPGAKRGESSRSAGTQSREGAGGSTHNHNYQLHNGPGPGLYGTYNEKANFGTERAPTIFLSQKVAEFLLATVASSDVDFEFRDLTVSWQIRLADLYLRGPIGGSVNGLILLKKAQITVESMKERGETYRDQGRLYSIHAVFLIRTGRNEEALVNLELAVKIHEIINGKEDHSTLRSYFELGAHALNLRHFEKAERALAAVISGLEKNQGPASSDMKDMKAQSYMAMAMLHENNGDRKQVLFHISKLEGLGDYLTGQFYQSDQSTKVMANQFLTYMFGRMGRKWRIVDGKLCVGEDERGISSLIS</sequence>
<evidence type="ECO:0000313" key="3">
    <source>
        <dbReference type="Proteomes" id="UP000070700"/>
    </source>
</evidence>
<proteinExistence type="predicted"/>
<dbReference type="AlphaFoldDB" id="A0A194XUY7"/>
<dbReference type="EMBL" id="KQ947404">
    <property type="protein sequence ID" value="KUJ24023.1"/>
    <property type="molecule type" value="Genomic_DNA"/>
</dbReference>
<dbReference type="Gene3D" id="1.25.40.10">
    <property type="entry name" value="Tetratricopeptide repeat domain"/>
    <property type="match status" value="1"/>
</dbReference>
<dbReference type="InParanoid" id="A0A194XUY7"/>
<dbReference type="InterPro" id="IPR011990">
    <property type="entry name" value="TPR-like_helical_dom_sf"/>
</dbReference>
<evidence type="ECO:0000256" key="1">
    <source>
        <dbReference type="SAM" id="MobiDB-lite"/>
    </source>
</evidence>
<feature type="region of interest" description="Disordered" evidence="1">
    <location>
        <begin position="167"/>
        <end position="217"/>
    </location>
</feature>
<dbReference type="RefSeq" id="XP_018078378.1">
    <property type="nucleotide sequence ID" value="XM_018222023.1"/>
</dbReference>
<protein>
    <submittedName>
        <fullName evidence="2">Uncharacterized protein</fullName>
    </submittedName>
</protein>
<dbReference type="KEGG" id="psco:LY89DRAFT_776217"/>
<accession>A0A194XUY7</accession>
<organism evidence="2 3">
    <name type="scientific">Mollisia scopiformis</name>
    <name type="common">Conifer needle endophyte fungus</name>
    <name type="synonym">Phialocephala scopiformis</name>
    <dbReference type="NCBI Taxonomy" id="149040"/>
    <lineage>
        <taxon>Eukaryota</taxon>
        <taxon>Fungi</taxon>
        <taxon>Dikarya</taxon>
        <taxon>Ascomycota</taxon>
        <taxon>Pezizomycotina</taxon>
        <taxon>Leotiomycetes</taxon>
        <taxon>Helotiales</taxon>
        <taxon>Mollisiaceae</taxon>
        <taxon>Mollisia</taxon>
    </lineage>
</organism>
<dbReference type="GeneID" id="28831749"/>
<evidence type="ECO:0000313" key="2">
    <source>
        <dbReference type="EMBL" id="KUJ24023.1"/>
    </source>
</evidence>
<dbReference type="SUPFAM" id="SSF48452">
    <property type="entry name" value="TPR-like"/>
    <property type="match status" value="1"/>
</dbReference>
<dbReference type="Proteomes" id="UP000070700">
    <property type="component" value="Unassembled WGS sequence"/>
</dbReference>
<feature type="compositionally biased region" description="Polar residues" evidence="1">
    <location>
        <begin position="190"/>
        <end position="212"/>
    </location>
</feature>
<keyword evidence="3" id="KW-1185">Reference proteome</keyword>